<gene>
    <name evidence="4" type="ORF">K457DRAFT_133639</name>
</gene>
<name>A0A197KAY1_9FUNG</name>
<dbReference type="STRING" id="1314771.A0A197KAY1"/>
<keyword evidence="3" id="KW-0812">Transmembrane</keyword>
<proteinExistence type="predicted"/>
<dbReference type="GO" id="GO:0016020">
    <property type="term" value="C:membrane"/>
    <property type="evidence" value="ECO:0007669"/>
    <property type="project" value="GOC"/>
</dbReference>
<feature type="compositionally biased region" description="Low complexity" evidence="2">
    <location>
        <begin position="48"/>
        <end position="59"/>
    </location>
</feature>
<dbReference type="SUPFAM" id="SSF56300">
    <property type="entry name" value="Metallo-dependent phosphatases"/>
    <property type="match status" value="1"/>
</dbReference>
<dbReference type="InterPro" id="IPR029052">
    <property type="entry name" value="Metallo-depent_PP-like"/>
</dbReference>
<keyword evidence="1 3" id="KW-0472">Membrane</keyword>
<dbReference type="GO" id="GO:0005783">
    <property type="term" value="C:endoplasmic reticulum"/>
    <property type="evidence" value="ECO:0007669"/>
    <property type="project" value="TreeGrafter"/>
</dbReference>
<protein>
    <submittedName>
        <fullName evidence="4">Metallo-dependent phosphatase</fullName>
    </submittedName>
</protein>
<feature type="transmembrane region" description="Helical" evidence="3">
    <location>
        <begin position="663"/>
        <end position="682"/>
    </location>
</feature>
<dbReference type="EMBL" id="KV442017">
    <property type="protein sequence ID" value="OAQ34645.1"/>
    <property type="molecule type" value="Genomic_DNA"/>
</dbReference>
<dbReference type="PANTHER" id="PTHR13315">
    <property type="entry name" value="METALLO PHOSPHOESTERASE RELATED"/>
    <property type="match status" value="1"/>
</dbReference>
<dbReference type="AlphaFoldDB" id="A0A197KAY1"/>
<dbReference type="GO" id="GO:0006506">
    <property type="term" value="P:GPI anchor biosynthetic process"/>
    <property type="evidence" value="ECO:0007669"/>
    <property type="project" value="InterPro"/>
</dbReference>
<evidence type="ECO:0000313" key="4">
    <source>
        <dbReference type="EMBL" id="OAQ34645.1"/>
    </source>
</evidence>
<dbReference type="Proteomes" id="UP000078512">
    <property type="component" value="Unassembled WGS sequence"/>
</dbReference>
<evidence type="ECO:0000313" key="5">
    <source>
        <dbReference type="Proteomes" id="UP000078512"/>
    </source>
</evidence>
<evidence type="ECO:0000256" key="1">
    <source>
        <dbReference type="ARBA" id="ARBA00023136"/>
    </source>
</evidence>
<feature type="compositionally biased region" description="Polar residues" evidence="2">
    <location>
        <begin position="114"/>
        <end position="139"/>
    </location>
</feature>
<keyword evidence="3" id="KW-1133">Transmembrane helix</keyword>
<feature type="region of interest" description="Disordered" evidence="2">
    <location>
        <begin position="196"/>
        <end position="216"/>
    </location>
</feature>
<feature type="region of interest" description="Disordered" evidence="2">
    <location>
        <begin position="706"/>
        <end position="746"/>
    </location>
</feature>
<dbReference type="InterPro" id="IPR033308">
    <property type="entry name" value="PGAP5/Cdc1/Ted1"/>
</dbReference>
<keyword evidence="5" id="KW-1185">Reference proteome</keyword>
<reference evidence="4 5" key="1">
    <citation type="submission" date="2016-05" db="EMBL/GenBank/DDBJ databases">
        <title>Genome sequencing reveals origins of a unique bacterial endosymbiosis in the earliest lineages of terrestrial Fungi.</title>
        <authorList>
            <consortium name="DOE Joint Genome Institute"/>
            <person name="Uehling J."/>
            <person name="Gryganskyi A."/>
            <person name="Hameed K."/>
            <person name="Tschaplinski T."/>
            <person name="Misztal P."/>
            <person name="Wu S."/>
            <person name="Desiro A."/>
            <person name="Vande Pol N."/>
            <person name="Du Z.-Y."/>
            <person name="Zienkiewicz A."/>
            <person name="Zienkiewicz K."/>
            <person name="Morin E."/>
            <person name="Tisserant E."/>
            <person name="Splivallo R."/>
            <person name="Hainaut M."/>
            <person name="Henrissat B."/>
            <person name="Ohm R."/>
            <person name="Kuo A."/>
            <person name="Yan J."/>
            <person name="Lipzen A."/>
            <person name="Nolan M."/>
            <person name="Labutti K."/>
            <person name="Barry K."/>
            <person name="Goldstein A."/>
            <person name="Labbe J."/>
            <person name="Schadt C."/>
            <person name="Tuskan G."/>
            <person name="Grigoriev I."/>
            <person name="Martin F."/>
            <person name="Vilgalys R."/>
            <person name="Bonito G."/>
        </authorList>
    </citation>
    <scope>NUCLEOTIDE SEQUENCE [LARGE SCALE GENOMIC DNA]</scope>
    <source>
        <strain evidence="4 5">AG-77</strain>
    </source>
</reference>
<evidence type="ECO:0000256" key="3">
    <source>
        <dbReference type="SAM" id="Phobius"/>
    </source>
</evidence>
<dbReference type="PANTHER" id="PTHR13315:SF4">
    <property type="entry name" value="METALLOPHOSPHOESTERASE, ISOFORM E"/>
    <property type="match status" value="1"/>
</dbReference>
<accession>A0A197KAY1</accession>
<sequence>MSRYDPIPTYNDDDFPNGTISTANGSKPQQSSSPSPGSYHNNNHQRFNDLPLSTSSSSVPVPPWSSSPSNSNRLNNNNTNTSSSFFPDFTSTIRTRASSTISISSTSLRSSTSVNASTGIDGGDTSQRSSYSDHGSESSAPFMPLLPHNNNNNSNNNNNNNAPSLEEGGLFPPHPFSPPGITVTLASALSSIQSRNNSDKTAFNKDSNNSGKKKASIRTPRHIIRLRWIWVLALLAGEHGSFWIMVHRCSWPESSSWDKSEEALSNRYRMAIIADPQLTDWMSYHQSGLLLALVEAYTDIYMKRSFRRLHASLRPDAVLFLGDLNDGGRNTDSQTFIKNTRRFFEWVFATKRSAWNQEPIVTDALVGETAVSALAKELQNNDSEEDNSSFLKKRQELTQEEKAVKVDITGHYVQRVEVPLEAEERRKIRESGKSLRLYVAGNHDVGFGDTLIQSSMVRYKRVFGSVNYEVNVGNHSLVVLDTLALSSKDHSIRGESQQFLDDIKQEQLSLPRILFTHVPLHRLETTSCGKARETKQLIMDSGGEQYQNMVDSSLSREILESVQPDMVFSGDDHDWCEIAHPTVGGNLTPEVTLRTFSFAQGIQRPSFGMMTLFNPDLKPKNVFPVVPLDAGLPVSNEFATESVERPSGDTTFVYDECMLPWQMMIYMLYGTLFGVSLSWIIIRQVRWMVVSRQRVKSLSILGRWRNDNRDDTENTPDINPKLEDDSIGSSSSRADQQLDGTTLTDEQHHQQENELDLYYDDEPPVGPLSLATSSSAAKEKRMMRQWPLCAGLFWKQVVRDLWGVVKYVVPFYVFLFACSII</sequence>
<feature type="compositionally biased region" description="Polar residues" evidence="2">
    <location>
        <begin position="727"/>
        <end position="744"/>
    </location>
</feature>
<evidence type="ECO:0000256" key="2">
    <source>
        <dbReference type="SAM" id="MobiDB-lite"/>
    </source>
</evidence>
<dbReference type="OrthoDB" id="5977743at2759"/>
<organism evidence="4 5">
    <name type="scientific">Linnemannia elongata AG-77</name>
    <dbReference type="NCBI Taxonomy" id="1314771"/>
    <lineage>
        <taxon>Eukaryota</taxon>
        <taxon>Fungi</taxon>
        <taxon>Fungi incertae sedis</taxon>
        <taxon>Mucoromycota</taxon>
        <taxon>Mortierellomycotina</taxon>
        <taxon>Mortierellomycetes</taxon>
        <taxon>Mortierellales</taxon>
        <taxon>Mortierellaceae</taxon>
        <taxon>Linnemannia</taxon>
    </lineage>
</organism>
<feature type="compositionally biased region" description="Low complexity" evidence="2">
    <location>
        <begin position="66"/>
        <end position="113"/>
    </location>
</feature>
<feature type="compositionally biased region" description="Low complexity" evidence="2">
    <location>
        <begin position="149"/>
        <end position="161"/>
    </location>
</feature>
<feature type="compositionally biased region" description="Polar residues" evidence="2">
    <location>
        <begin position="196"/>
        <end position="210"/>
    </location>
</feature>
<feature type="region of interest" description="Disordered" evidence="2">
    <location>
        <begin position="1"/>
        <end position="177"/>
    </location>
</feature>
<feature type="compositionally biased region" description="Low complexity" evidence="2">
    <location>
        <begin position="25"/>
        <end position="38"/>
    </location>
</feature>
<dbReference type="Gene3D" id="3.60.21.10">
    <property type="match status" value="1"/>
</dbReference>